<gene>
    <name evidence="1" type="ORF">DDW13_06395</name>
</gene>
<protein>
    <submittedName>
        <fullName evidence="1">Uncharacterized protein</fullName>
    </submittedName>
</protein>
<comment type="caution">
    <text evidence="1">The sequence shown here is derived from an EMBL/GenBank/DDBJ whole genome shotgun (WGS) entry which is preliminary data.</text>
</comment>
<evidence type="ECO:0000313" key="1">
    <source>
        <dbReference type="EMBL" id="PVU74707.1"/>
    </source>
</evidence>
<sequence>MSPSCIEAQCICCHYKNHNWAGVVYGELGDCLTPYCPCYTFARIECVFERVCLNHTTINYVGSKNGANAISIWVALSPYGPSNAFNERRGITGDFLQAGIIVCVTPTINGNEYKVYVFACEYCTNCLTGSRAVYTCNKYVGIFSHACFFIAICKVNMPLNEARVAIAVLTPKCYKILLCLIVPWIFPYFAHSAYTIVESPENAETKEYCEVLQVVGGLIKCFRYMYCNGQIGPGPSQFRLVTVAYVFCLTEPCGLNNMCVTLAHGAGYPGNWCYTYRFYNTVTGKTTCGL</sequence>
<dbReference type="EMBL" id="QEFD01000189">
    <property type="protein sequence ID" value="PVU74707.1"/>
    <property type="molecule type" value="Genomic_DNA"/>
</dbReference>
<dbReference type="AlphaFoldDB" id="A0A2T9X3Q1"/>
<evidence type="ECO:0000313" key="2">
    <source>
        <dbReference type="Proteomes" id="UP000245638"/>
    </source>
</evidence>
<name>A0A2T9X3Q1_9CREN</name>
<organism evidence="1 2">
    <name type="scientific">Acidianus hospitalis</name>
    <dbReference type="NCBI Taxonomy" id="563177"/>
    <lineage>
        <taxon>Archaea</taxon>
        <taxon>Thermoproteota</taxon>
        <taxon>Thermoprotei</taxon>
        <taxon>Sulfolobales</taxon>
        <taxon>Sulfolobaceae</taxon>
        <taxon>Acidianus</taxon>
    </lineage>
</organism>
<reference evidence="1 2" key="1">
    <citation type="journal article" date="2015" name="Appl. Environ. Microbiol.">
        <title>Nanoarchaeota, Their Sulfolobales Host, and Nanoarchaeota Virus Distribution across Yellowstone National Park Hot Springs.</title>
        <authorList>
            <person name="Munson-McGee J.H."/>
            <person name="Field E.K."/>
            <person name="Bateson M."/>
            <person name="Rooney C."/>
            <person name="Stepanauskas R."/>
            <person name="Young M.J."/>
        </authorList>
    </citation>
    <scope>NUCLEOTIDE SEQUENCE [LARGE SCALE GENOMIC DNA]</scope>
    <source>
        <strain evidence="1">SCGC AC-742_N10</strain>
    </source>
</reference>
<proteinExistence type="predicted"/>
<accession>A0A2T9X3Q1</accession>
<dbReference type="Proteomes" id="UP000245638">
    <property type="component" value="Unassembled WGS sequence"/>
</dbReference>